<keyword evidence="2" id="KW-1185">Reference proteome</keyword>
<reference evidence="1 2" key="1">
    <citation type="submission" date="2024-03" db="EMBL/GenBank/DDBJ databases">
        <title>Novel Streptomyces species of biotechnological and ecological value are a feature of Machair soil.</title>
        <authorList>
            <person name="Prole J.R."/>
            <person name="Goodfellow M."/>
            <person name="Allenby N."/>
            <person name="Ward A.C."/>
        </authorList>
    </citation>
    <scope>NUCLEOTIDE SEQUENCE [LARGE SCALE GENOMIC DNA]</scope>
    <source>
        <strain evidence="1 2">MS1.AVA.1</strain>
    </source>
</reference>
<protein>
    <submittedName>
        <fullName evidence="1">Uncharacterized protein</fullName>
    </submittedName>
</protein>
<gene>
    <name evidence="1" type="ORF">WKI71_36505</name>
</gene>
<name>A0ABU8UUF0_9ACTN</name>
<dbReference type="EMBL" id="JBBKAK010000001">
    <property type="protein sequence ID" value="MEJ8671860.1"/>
    <property type="molecule type" value="Genomic_DNA"/>
</dbReference>
<evidence type="ECO:0000313" key="1">
    <source>
        <dbReference type="EMBL" id="MEJ8671860.1"/>
    </source>
</evidence>
<proteinExistence type="predicted"/>
<comment type="caution">
    <text evidence="1">The sequence shown here is derived from an EMBL/GenBank/DDBJ whole genome shotgun (WGS) entry which is preliminary data.</text>
</comment>
<dbReference type="Proteomes" id="UP001376459">
    <property type="component" value="Unassembled WGS sequence"/>
</dbReference>
<organism evidence="1 2">
    <name type="scientific">Streptomyces machairae</name>
    <dbReference type="NCBI Taxonomy" id="3134109"/>
    <lineage>
        <taxon>Bacteria</taxon>
        <taxon>Bacillati</taxon>
        <taxon>Actinomycetota</taxon>
        <taxon>Actinomycetes</taxon>
        <taxon>Kitasatosporales</taxon>
        <taxon>Streptomycetaceae</taxon>
        <taxon>Streptomyces</taxon>
    </lineage>
</organism>
<sequence>MAKENGLGWTAMSIDDSGGTLRDIRNDLTNIQFATPRAEQNVTGIDKSAMERILNLADMSFTGNGVFNDASNMSHDVFKTVPSTSVAREFSLNVSGQILGTAPTCTLLFTDYALTRGDDGALTFSVPGVLANGAVPTWTT</sequence>
<evidence type="ECO:0000313" key="2">
    <source>
        <dbReference type="Proteomes" id="UP001376459"/>
    </source>
</evidence>
<accession>A0ABU8UUF0</accession>